<dbReference type="SUPFAM" id="SSF46785">
    <property type="entry name" value="Winged helix' DNA-binding domain"/>
    <property type="match status" value="5"/>
</dbReference>
<gene>
    <name evidence="4" type="ORF">GA0074694_1164</name>
</gene>
<dbReference type="InterPro" id="IPR036388">
    <property type="entry name" value="WH-like_DNA-bd_sf"/>
</dbReference>
<feature type="compositionally biased region" description="Pro residues" evidence="2">
    <location>
        <begin position="373"/>
        <end position="383"/>
    </location>
</feature>
<feature type="region of interest" description="Disordered" evidence="2">
    <location>
        <begin position="3672"/>
        <end position="3815"/>
    </location>
</feature>
<feature type="compositionally biased region" description="Pro residues" evidence="2">
    <location>
        <begin position="2588"/>
        <end position="2605"/>
    </location>
</feature>
<feature type="region of interest" description="Disordered" evidence="2">
    <location>
        <begin position="324"/>
        <end position="383"/>
    </location>
</feature>
<reference evidence="5" key="1">
    <citation type="submission" date="2016-06" db="EMBL/GenBank/DDBJ databases">
        <authorList>
            <person name="Varghese N."/>
        </authorList>
    </citation>
    <scope>NUCLEOTIDE SEQUENCE [LARGE SCALE GENOMIC DNA]</scope>
    <source>
        <strain evidence="5">DSM 46123</strain>
    </source>
</reference>
<feature type="region of interest" description="Disordered" evidence="2">
    <location>
        <begin position="3899"/>
        <end position="3920"/>
    </location>
</feature>
<feature type="compositionally biased region" description="Pro residues" evidence="2">
    <location>
        <begin position="3680"/>
        <end position="3697"/>
    </location>
</feature>
<keyword evidence="3" id="KW-0472">Membrane</keyword>
<feature type="compositionally biased region" description="Polar residues" evidence="2">
    <location>
        <begin position="3366"/>
        <end position="3385"/>
    </location>
</feature>
<keyword evidence="4" id="KW-0238">DNA-binding</keyword>
<evidence type="ECO:0000256" key="1">
    <source>
        <dbReference type="ARBA" id="ARBA00022581"/>
    </source>
</evidence>
<feature type="region of interest" description="Disordered" evidence="2">
    <location>
        <begin position="3075"/>
        <end position="3100"/>
    </location>
</feature>
<keyword evidence="3" id="KW-1133">Transmembrane helix</keyword>
<keyword evidence="3" id="KW-0812">Transmembrane</keyword>
<evidence type="ECO:0000256" key="3">
    <source>
        <dbReference type="SAM" id="Phobius"/>
    </source>
</evidence>
<dbReference type="GO" id="GO:0003677">
    <property type="term" value="F:DNA binding"/>
    <property type="evidence" value="ECO:0007669"/>
    <property type="project" value="UniProtKB-KW"/>
</dbReference>
<feature type="compositionally biased region" description="Polar residues" evidence="2">
    <location>
        <begin position="2606"/>
        <end position="2625"/>
    </location>
</feature>
<evidence type="ECO:0000313" key="5">
    <source>
        <dbReference type="Proteomes" id="UP000198906"/>
    </source>
</evidence>
<feature type="region of interest" description="Disordered" evidence="2">
    <location>
        <begin position="3188"/>
        <end position="3309"/>
    </location>
</feature>
<dbReference type="EMBL" id="FMHU01000001">
    <property type="protein sequence ID" value="SCL15340.1"/>
    <property type="molecule type" value="Genomic_DNA"/>
</dbReference>
<keyword evidence="5" id="KW-1185">Reference proteome</keyword>
<feature type="region of interest" description="Disordered" evidence="2">
    <location>
        <begin position="3509"/>
        <end position="3651"/>
    </location>
</feature>
<feature type="region of interest" description="Disordered" evidence="2">
    <location>
        <begin position="4235"/>
        <end position="4257"/>
    </location>
</feature>
<feature type="compositionally biased region" description="Low complexity" evidence="2">
    <location>
        <begin position="2303"/>
        <end position="2313"/>
    </location>
</feature>
<evidence type="ECO:0000256" key="2">
    <source>
        <dbReference type="SAM" id="MobiDB-lite"/>
    </source>
</evidence>
<protein>
    <submittedName>
        <fullName evidence="4">DNA-binding transcriptional regulator, FadR family</fullName>
    </submittedName>
</protein>
<sequence>MAVAEAAVPSVGLSESSKQALEAFTGMRLHRSNLPVLAYDLNALEVLADRVRTLLVPELAQVIKVVGAAGEGEVFDRFVAQTAPFVELLDGVADVKVGVAQAMRGFLNQMELTDRQALVMFVFMMTELAVAFAMAFVLPVEAAAHIVKVRTIIQTILRSSMVRAAASSTAIQMLFMPGSSLLAQISMLADGLVPGVDWGQVGKQALYGLAVAGVTTAAGPALGRFAGVVGGGLAKFEVSDATRDLLTSLLMVPVSEVGLEVVGDVAASYIVDGTYDPGGLGMAVISGALSGSGELGASGAGAAARRVAVGLGFNPTRSRWNMPAGTGFTADGRPVAPVTPAPSTYQPEVDDPAGAGSGGPGPVPVPLVSAPSLSPPAPAAPEPMPVRSWSVPDLPVPSWSVPSFSVPLVPVPEWVAVAGALVVEQWQRFQRELVDHYGGLLAGMGQARQFLAALPVSVERVFAGWVDARRGDRAVAAFLSAVGLPAAALTEGYLTGVRQRAVARVVEALAFSGGRIPAEVRARQVIAGLPAEFDRQALRSLAHLAVQHHIDQYLAAGLPTGPGTPTGAGAVVPSAGVLRAVEGGVWSQVDRGVDVILGAPAVLPGVVAGPDAGQVSAVARVVRQAVTDLSARFSAVTVPGVTGPAAGVATVDVEEGGRVGGPTVPVMSERHTAAAAGLAQAQFTALARRYGVDPAGHAALVTSFQREWVDGYHKVLVSAGGSVTPGTADVVGALGTVPGGVSSRVGGMSIVDVVSVGDTASVSDVSVASGGVFSPDLGSRDTDSTGFRDTGSISDVSLLDESISADSGGLGERAVAATGPAVERIHDLASGGYGRASDAQLRRLAADLGIQAASPDGVLPRLFEVSRDVVMADTFSGVYFADPVVADLDAAADRTAAQALPSVEGWFTIAGHRNLAERLADDPVRQALFLRMITASPAWQHAVAQAQQRGGGIPDILLVWCDAAWRGPGQATSFGGWLRTQLRARRLMSSTHEVDQIPGELRPHGDEPVRSVLFSDGSVELFGPDLVEAVRTADIVENGQEPGVRWPDQEDFAAAGGRHRWAGNTSGGQSPDPAEGGDPSGPDPVSAAQWVWGPSRDPGAQLPGEDLSWLDHGGMPGPLDDPGALTASSWPVEGAGPAGPVPGIGVTDGHGAAMSTDFDQPSIDNQAGDGSGNLGDWATYQEPDMDWQPSLAPSPAVTRTDAGTLHAGDTLHHPAYEPPTTLAPLHPDQPQPTAGSRWVRDPDEARRLFEQHVGHIAPTTPQRKQLRKLWNALIDRMDDNGIITASGSDLAEATSAQQSTVHHRIGVLRDRGLLQLVQEGRGGGAARYGVSDPGQPRQAPLPALPEGSQWLRDPDEARALFDQHAGHIATTTPQREQLRQLWNALIDRMDDNGIITASGSDLAEATSTLRPTVHARIGALLRGSALLQLVQEGRGGGAARYGVSDPGQPRQAPLPALPADSRWVRDPDEARALFDQHADHIATTTRQREQLRQLWNALIDRMDDDGTITASEPDLAEATSTPKPTVHNRIGALRGSALLQLVQDSHGRVAARYGVSDPGQPRQAPLPAPPEGGQWLRDPGEARALFDQHAGHIATTTPQREQLRQLWNALIDRMDDNGIITASVSALAEATSTPRPTVHRRIGALRGSALLQLVQEGHAGGAARYRVSDPGQPRQAPLPGPALGPDRPQGEDLSWLDHGATVPMSGPAPAPPAGTGLPGLPRPLDDPDAPTASSWPAGWAQPGWPVPGMGVTDGHGAAMSTDFDQPGIDDQSSDGGNLGDWASEGGNLGDWATYEVDPAGSLDVDPADLLYLFEAVGAEPDPAPQPMDPPRPQAPPGPSWSPPNGDQPSQSPGTQSFPPGPGMQDPAPQSPMSGLVPASPAGTGLPGLPGPLDDPDVPTASSWPAVARTDAGTVHAGDTLHHPADEPPTTPASLHPDQPQPQPAADSRWVRDPGEARALFDQHAGHIAPTTRQREQLRQLWNALIDRMDDNGIITASESDLAEATSAPQPTVHDRIGVLRDRGLLQRVRESHGRVAARYGVSDPGQPQQAPLPALPADSRWVRDPDEARALFDQHAGHIAPTTRQREQLRQLWNALIDHMDDDGTITASVSALAEATSTPQRTVHRRMRALRGSALLRLVQEGRGGGAARYGVSDPGQPRQAPRQALPEGGQWLRDPGGARALFDQHAGHIAPTTRQREQLRQLWNALIDRMDDNGIITASESDLAEATSTPQPTVHDRIGVLRDRGLLQRVREGRGRVAARYGVSDPGQPRQAPLPGPALGPDRPQGEDLSWLDHGATVPMSGPAPASPAGTGLPGLPGPLDDPDAPTASSWPAGWAQPGWPVPGMGVTDGHGAAMSTDFDQPGIDDQSSDGGNLGDWAGEGGNLGDWATYEVDPAGSLDVDPADLLYPFEAVGTEPDPAPQPMDPPRPQAPPGPTSWSPPNGDQPSQSPGTQSFPPGPGMQDPAPQSPMSGLVPASPAGTGLPGLPGPLDDPDAPTASSWPAGWAEPGWPVPGMGVTDGHGAAMSTDFDQPGIDDQASDGGNLGDWASEGGNLGDWATYEVDPARSLDVDPADLLYLLEAVGTEPDPAPQPMDPPRPQAPPGPTSWSPPNGDQPSQSPGTQSFPPGPGMQDPAPQSPMSGLVPASPAGTGLPGLPGPLDDPDAPTASSWPAGWAQPGWPVPGMGVTDGHGAAMSTDFDQPGIDDQASDGGNLGDWATYEVDPAGSLDVDPADLLYPFEAVGAEPDPAPQPMDPPRPQAPPGPTSWSPPNGDQPSQFPGTQSFPPGPGMQDPAPQSPMSGLVPAPPAGTGLPGLPRPLDNPDVPTASSWPAVARTDAGTVHAGDTLHHPADEPPTTPASLHPDQPQPQPQPAAGSRWVRDPGEARALFDQHADHIATTTPQREQLRQLWNALIDRMDDNGIITASESDLAEATSAPQPTVHDRIGVLRGSGLLQRVRESHGRGAARYGVSDPGQPQQAPLPALPADSRWVRDPDEARALFDQHADHIASTTRQREQLRQLWNALIDHMDDDGTITASVSALAEATSTPQRTVHRRMRALRGSALLRLVQEGRGGGAARYGVSDPGQPRQAPRQALPEGGQWLRDPGGARALFDQHAGHIAPTTPQREQLRQLWNALIDRMDDNGIITASESDLAEATSTPQPTVHDRIGVLRDRGLLQRVREGRGRVAARYGVSDPGQPRQAPLPGPALGPDRPQGEDLSWLDHGATVPMSGPAPAPPAGTGLPGLPRPLDDPDAPTASSWPAGWAQPGWPVPGMGVTDGHGAAMSTDFDQPGIDDQASDGGNLGDWASEGGNLGDWATYEVDPARSLDVDPADLLYLLEAVGTEPDPAPQPMDPPRPQAPPGPTSWSPPNGDQPSQSPGTQSFPPGPGMQDPAPQSPMSGLVPASPAGTGLPGLPGPLDDPDAPTASSWPAGWAEPGWPVPGMGVTDGHGAAMSTDFDQPGIDDQASDGGNLGDWAGEGGNLGDWATYEVDAAGSLDVDPADLLYLLEAVGAEPDPGPQPMDPPRPQAPPGPSWSPPNGDQPSQSPGTQSFPPGPGMQDPAPQSPMSGLVPASPAGTGLPGLPGPLDDPDAPTASSWPAGWAEPGWAEPGWPVPGMGVTDGHGAAMSTDFDQPGIDDQASDGGNLGDWATYEVDPARSLDVDPADLLYLLEAVGTEPDPAPQPMDPPRPQAPPGPTSWSPPNGDQPSQSPGTQSFPPGPGMQDPAPQSPMSGLVPAPPAGTGLPGLPGPLDDPDAPTASSWPAVARTDAGTVHAGDTLHHPADEPPTTPASPQPDQPQPQPQPAAGSRRVRDPGEARALFDQHAGHIATTTPQREQLRQLWNALIDRMDDNGIITASESDLAEATSTLQPTVHARIGVLRDRGLLQRVREGRGGVAARYGVSDPGQPRQAPLPAPPADSRWVRDPDEARALFDQHAGHIATTTPQREQLRQLWNALIDRMDDNGIITASESDLAEATSAQQSTVHRRIGALLRGSALLQLVQEGHGRGAARYGVSDPGQPRQAPLPAPPEGSRWLRDPGEARALFDQHADHIATTTPQREQLQQLWNALIDRMDDNGIITASESDLAEATSAQQPTVHHRIGVLRDRGLLQRVQESRGGGAARYGVSDPGQPRQAPLPAPPEGSQWLRDPDGARALFDQHAGRIATTTRQREQLRQLWNALIDRMDDNGIITASESDLAEATSAQQSTVHRRIGALLRGSALLQLVQEGHGRGAARYGVSDPGQPRQAPLPAPPEGSRWLRDPGEARALFDQHAGHIATTTPQREQLRQLWNALIDRMDDNGIITASEPDLAEATSTLQPTVHARIGVLRGSGLLQRVREGRGGVAARYGVSDPGQPRRNVSRD</sequence>
<dbReference type="Proteomes" id="UP000198906">
    <property type="component" value="Unassembled WGS sequence"/>
</dbReference>
<feature type="compositionally biased region" description="Pro residues" evidence="2">
    <location>
        <begin position="3786"/>
        <end position="3804"/>
    </location>
</feature>
<feature type="compositionally biased region" description="Polar residues" evidence="2">
    <location>
        <begin position="1844"/>
        <end position="1857"/>
    </location>
</feature>
<feature type="region of interest" description="Disordered" evidence="2">
    <location>
        <begin position="1438"/>
        <end position="1457"/>
    </location>
</feature>
<feature type="compositionally biased region" description="Polar residues" evidence="2">
    <location>
        <begin position="3698"/>
        <end position="3717"/>
    </location>
</feature>
<feature type="compositionally biased region" description="Pro residues" evidence="2">
    <location>
        <begin position="3348"/>
        <end position="3365"/>
    </location>
</feature>
<feature type="compositionally biased region" description="Pro residues" evidence="2">
    <location>
        <begin position="2747"/>
        <end position="2764"/>
    </location>
</feature>
<feature type="compositionally biased region" description="Pro residues" evidence="2">
    <location>
        <begin position="1821"/>
        <end position="1841"/>
    </location>
</feature>
<dbReference type="CDD" id="cd00090">
    <property type="entry name" value="HTH_ARSR"/>
    <property type="match status" value="2"/>
</dbReference>
<feature type="region of interest" description="Disordered" evidence="2">
    <location>
        <begin position="1058"/>
        <end position="1173"/>
    </location>
</feature>
<feature type="region of interest" description="Disordered" evidence="2">
    <location>
        <begin position="4117"/>
        <end position="4151"/>
    </location>
</feature>
<feature type="compositionally biased region" description="Pro residues" evidence="2">
    <location>
        <begin position="3517"/>
        <end position="3537"/>
    </location>
</feature>
<feature type="region of interest" description="Disordered" evidence="2">
    <location>
        <begin position="2580"/>
        <end position="2882"/>
    </location>
</feature>
<feature type="region of interest" description="Disordered" evidence="2">
    <location>
        <begin position="4010"/>
        <end position="4033"/>
    </location>
</feature>
<accession>A0A1C6RDX4</accession>
<feature type="region of interest" description="Disordered" evidence="2">
    <location>
        <begin position="1661"/>
        <end position="1784"/>
    </location>
</feature>
<dbReference type="PANTHER" id="PTHR13037">
    <property type="entry name" value="FORMIN"/>
    <property type="match status" value="1"/>
</dbReference>
<feature type="region of interest" description="Disordered" evidence="2">
    <location>
        <begin position="2146"/>
        <end position="2171"/>
    </location>
</feature>
<feature type="compositionally biased region" description="Low complexity" evidence="2">
    <location>
        <begin position="3899"/>
        <end position="3911"/>
    </location>
</feature>
<evidence type="ECO:0000313" key="4">
    <source>
        <dbReference type="EMBL" id="SCL15340.1"/>
    </source>
</evidence>
<name>A0A1C6RDX4_9ACTN</name>
<feature type="region of interest" description="Disordered" evidence="2">
    <location>
        <begin position="2353"/>
        <end position="2382"/>
    </location>
</feature>
<feature type="compositionally biased region" description="Polar residues" evidence="2">
    <location>
        <begin position="2437"/>
        <end position="2456"/>
    </location>
</feature>
<proteinExistence type="predicted"/>
<feature type="region of interest" description="Disordered" evidence="2">
    <location>
        <begin position="1818"/>
        <end position="1955"/>
    </location>
</feature>
<dbReference type="InterPro" id="IPR036390">
    <property type="entry name" value="WH_DNA-bd_sf"/>
</dbReference>
<feature type="compositionally biased region" description="Polar residues" evidence="2">
    <location>
        <begin position="3540"/>
        <end position="3553"/>
    </location>
</feature>
<feature type="region of interest" description="Disordered" evidence="2">
    <location>
        <begin position="2412"/>
        <end position="2559"/>
    </location>
</feature>
<dbReference type="PANTHER" id="PTHR13037:SF24">
    <property type="entry name" value="POLYCOMB PROTEIN PCL-RELATED"/>
    <property type="match status" value="1"/>
</dbReference>
<dbReference type="Gene3D" id="1.10.10.10">
    <property type="entry name" value="Winged helix-like DNA-binding domain superfamily/Winged helix DNA-binding domain"/>
    <property type="match status" value="3"/>
</dbReference>
<feature type="region of interest" description="Disordered" evidence="2">
    <location>
        <begin position="3345"/>
        <end position="3484"/>
    </location>
</feature>
<feature type="region of interest" description="Disordered" evidence="2">
    <location>
        <begin position="2259"/>
        <end position="2336"/>
    </location>
</feature>
<keyword evidence="1" id="KW-0945">Host-virus interaction</keyword>
<dbReference type="STRING" id="47866.GA0074694_1164"/>
<feature type="compositionally biased region" description="Low complexity" evidence="2">
    <location>
        <begin position="2808"/>
        <end position="2818"/>
    </location>
</feature>
<feature type="compositionally biased region" description="Gly residues" evidence="2">
    <location>
        <begin position="3472"/>
        <end position="3484"/>
    </location>
</feature>
<feature type="transmembrane region" description="Helical" evidence="3">
    <location>
        <begin position="117"/>
        <end position="138"/>
    </location>
</feature>
<organism evidence="4 5">
    <name type="scientific">Micromonospora inyonensis</name>
    <dbReference type="NCBI Taxonomy" id="47866"/>
    <lineage>
        <taxon>Bacteria</taxon>
        <taxon>Bacillati</taxon>
        <taxon>Actinomycetota</taxon>
        <taxon>Actinomycetes</taxon>
        <taxon>Micromonosporales</taxon>
        <taxon>Micromonosporaceae</taxon>
        <taxon>Micromonospora</taxon>
    </lineage>
</organism>
<dbReference type="InterPro" id="IPR011991">
    <property type="entry name" value="ArsR-like_HTH"/>
</dbReference>
<feature type="compositionally biased region" description="Pro residues" evidence="2">
    <location>
        <begin position="2419"/>
        <end position="2436"/>
    </location>
</feature>
<feature type="compositionally biased region" description="Polar residues" evidence="2">
    <location>
        <begin position="2765"/>
        <end position="2784"/>
    </location>
</feature>